<dbReference type="STRING" id="1147123.SAMN05443428_1149"/>
<dbReference type="EMBL" id="FUYH01000014">
    <property type="protein sequence ID" value="SKA93426.1"/>
    <property type="molecule type" value="Genomic_DNA"/>
</dbReference>
<proteinExistence type="inferred from homology"/>
<dbReference type="AlphaFoldDB" id="A0A1T4XV43"/>
<organism evidence="5 6">
    <name type="scientific">Caloramator quimbayensis</name>
    <dbReference type="NCBI Taxonomy" id="1147123"/>
    <lineage>
        <taxon>Bacteria</taxon>
        <taxon>Bacillati</taxon>
        <taxon>Bacillota</taxon>
        <taxon>Clostridia</taxon>
        <taxon>Eubacteriales</taxon>
        <taxon>Clostridiaceae</taxon>
        <taxon>Caloramator</taxon>
    </lineage>
</organism>
<dbReference type="RefSeq" id="WP_078696939.1">
    <property type="nucleotide sequence ID" value="NZ_FUYH01000014.1"/>
</dbReference>
<dbReference type="Pfam" id="PF07726">
    <property type="entry name" value="AAA_3"/>
    <property type="match status" value="1"/>
</dbReference>
<evidence type="ECO:0000259" key="4">
    <source>
        <dbReference type="SMART" id="SM00382"/>
    </source>
</evidence>
<dbReference type="Gene3D" id="3.40.50.300">
    <property type="entry name" value="P-loop containing nucleotide triphosphate hydrolases"/>
    <property type="match status" value="1"/>
</dbReference>
<dbReference type="InterPro" id="IPR003593">
    <property type="entry name" value="AAA+_ATPase"/>
</dbReference>
<protein>
    <submittedName>
        <fullName evidence="5">MoxR-like ATPase</fullName>
    </submittedName>
</protein>
<dbReference type="PANTHER" id="PTHR42759:SF5">
    <property type="entry name" value="METHANOL DEHYDROGENASE REGULATOR"/>
    <property type="match status" value="1"/>
</dbReference>
<gene>
    <name evidence="5" type="ORF">SAMN05443428_1149</name>
</gene>
<dbReference type="PIRSF" id="PIRSF002849">
    <property type="entry name" value="AAA_ATPase_chaperone_MoxR_prd"/>
    <property type="match status" value="1"/>
</dbReference>
<dbReference type="GO" id="GO:0005524">
    <property type="term" value="F:ATP binding"/>
    <property type="evidence" value="ECO:0007669"/>
    <property type="project" value="UniProtKB-KW"/>
</dbReference>
<dbReference type="PANTHER" id="PTHR42759">
    <property type="entry name" value="MOXR FAMILY PROTEIN"/>
    <property type="match status" value="1"/>
</dbReference>
<dbReference type="InterPro" id="IPR027417">
    <property type="entry name" value="P-loop_NTPase"/>
</dbReference>
<keyword evidence="1" id="KW-0547">Nucleotide-binding</keyword>
<dbReference type="Proteomes" id="UP000190105">
    <property type="component" value="Unassembled WGS sequence"/>
</dbReference>
<dbReference type="Pfam" id="PF17863">
    <property type="entry name" value="AAA_lid_2"/>
    <property type="match status" value="1"/>
</dbReference>
<keyword evidence="6" id="KW-1185">Reference proteome</keyword>
<evidence type="ECO:0000256" key="1">
    <source>
        <dbReference type="ARBA" id="ARBA00022741"/>
    </source>
</evidence>
<dbReference type="CDD" id="cd00009">
    <property type="entry name" value="AAA"/>
    <property type="match status" value="1"/>
</dbReference>
<feature type="domain" description="AAA+ ATPase" evidence="4">
    <location>
        <begin position="34"/>
        <end position="175"/>
    </location>
</feature>
<reference evidence="6" key="1">
    <citation type="submission" date="2017-02" db="EMBL/GenBank/DDBJ databases">
        <authorList>
            <person name="Varghese N."/>
            <person name="Submissions S."/>
        </authorList>
    </citation>
    <scope>NUCLEOTIDE SEQUENCE [LARGE SCALE GENOMIC DNA]</scope>
    <source>
        <strain evidence="6">USBA 833</strain>
    </source>
</reference>
<name>A0A1T4XV43_9CLOT</name>
<dbReference type="InterPro" id="IPR011703">
    <property type="entry name" value="ATPase_AAA-3"/>
</dbReference>
<evidence type="ECO:0000313" key="6">
    <source>
        <dbReference type="Proteomes" id="UP000190105"/>
    </source>
</evidence>
<keyword evidence="2" id="KW-0067">ATP-binding</keyword>
<dbReference type="GO" id="GO:0016887">
    <property type="term" value="F:ATP hydrolysis activity"/>
    <property type="evidence" value="ECO:0007669"/>
    <property type="project" value="InterPro"/>
</dbReference>
<dbReference type="SMART" id="SM00382">
    <property type="entry name" value="AAA"/>
    <property type="match status" value="1"/>
</dbReference>
<accession>A0A1T4XV43</accession>
<dbReference type="InterPro" id="IPR041628">
    <property type="entry name" value="ChlI/MoxR_AAA_lid"/>
</dbReference>
<comment type="similarity">
    <text evidence="3">Belongs to the MoxR family.</text>
</comment>
<dbReference type="Gene3D" id="1.10.8.80">
    <property type="entry name" value="Magnesium chelatase subunit I, C-Terminal domain"/>
    <property type="match status" value="1"/>
</dbReference>
<dbReference type="SUPFAM" id="SSF52540">
    <property type="entry name" value="P-loop containing nucleoside triphosphate hydrolases"/>
    <property type="match status" value="1"/>
</dbReference>
<dbReference type="OrthoDB" id="9808397at2"/>
<evidence type="ECO:0000256" key="3">
    <source>
        <dbReference type="ARBA" id="ARBA00061607"/>
    </source>
</evidence>
<evidence type="ECO:0000313" key="5">
    <source>
        <dbReference type="EMBL" id="SKA93426.1"/>
    </source>
</evidence>
<sequence length="315" mass="35822">MNKIMIIEKIIENIENVIYGKRSAVEKIIIAFISGGHVLIEDVPGIGKTVLVHALAKSINCEFKRIQFTPDLLPSDITGISVYNQKTGDFEFKVGPIMSQIILADEINRTSPKTQSSLLEVMEERQITVDGNTYKIKEPFIVLATQNPIEFEGTFPLPEAQLDRFMMKIRIGYPDEEYELVMLKRYKEYNPLNGLKPVAQPEDIIYLREVANKVYVDEKIERYIISLIKATREREEILLGASPRASINLLKCSQGRALLFNREYVTPDDVKSLVHSVLSHRIILKPEYRLKGVKSEEVIDKIISSVPVYGVAKNV</sequence>
<evidence type="ECO:0000256" key="2">
    <source>
        <dbReference type="ARBA" id="ARBA00022840"/>
    </source>
</evidence>
<dbReference type="FunFam" id="3.40.50.300:FF:000640">
    <property type="entry name" value="MoxR family ATPase"/>
    <property type="match status" value="1"/>
</dbReference>
<dbReference type="InterPro" id="IPR050764">
    <property type="entry name" value="CbbQ/NirQ/NorQ/GpvN"/>
</dbReference>